<proteinExistence type="predicted"/>
<reference evidence="1 2" key="1">
    <citation type="submission" date="2019-02" db="EMBL/GenBank/DDBJ databases">
        <title>Genomic Encyclopedia of Type Strains, Phase IV (KMG-IV): sequencing the most valuable type-strain genomes for metagenomic binning, comparative biology and taxonomic classification.</title>
        <authorList>
            <person name="Goeker M."/>
        </authorList>
    </citation>
    <scope>NUCLEOTIDE SEQUENCE [LARGE SCALE GENOMIC DNA]</scope>
    <source>
        <strain evidence="1 2">DSM 18116</strain>
    </source>
</reference>
<sequence>MRTLFIVLLMSTIIATGCNSSPKDPQSDPKALAEAIFAAAKSGNYSTLPALIAADADGDSKMIAQAASDQNIQTEFKKHFEKGKVSGEPVVNGDAASVNILFGPDGTKEETFEMVKKDGKWYLHSF</sequence>
<accession>A0A4Q7N2L0</accession>
<evidence type="ECO:0008006" key="3">
    <source>
        <dbReference type="Google" id="ProtNLM"/>
    </source>
</evidence>
<protein>
    <recommendedName>
        <fullName evidence="3">DUF4878 domain-containing protein</fullName>
    </recommendedName>
</protein>
<dbReference type="InterPro" id="IPR032710">
    <property type="entry name" value="NTF2-like_dom_sf"/>
</dbReference>
<dbReference type="EMBL" id="SGXA01000001">
    <property type="protein sequence ID" value="RZS75129.1"/>
    <property type="molecule type" value="Genomic_DNA"/>
</dbReference>
<dbReference type="OrthoDB" id="9936815at2"/>
<keyword evidence="2" id="KW-1185">Reference proteome</keyword>
<dbReference type="Gene3D" id="3.10.450.50">
    <property type="match status" value="1"/>
</dbReference>
<comment type="caution">
    <text evidence="1">The sequence shown here is derived from an EMBL/GenBank/DDBJ whole genome shotgun (WGS) entry which is preliminary data.</text>
</comment>
<dbReference type="RefSeq" id="WP_130539529.1">
    <property type="nucleotide sequence ID" value="NZ_CP042431.1"/>
</dbReference>
<dbReference type="SUPFAM" id="SSF54427">
    <property type="entry name" value="NTF2-like"/>
    <property type="match status" value="1"/>
</dbReference>
<evidence type="ECO:0000313" key="1">
    <source>
        <dbReference type="EMBL" id="RZS75129.1"/>
    </source>
</evidence>
<evidence type="ECO:0000313" key="2">
    <source>
        <dbReference type="Proteomes" id="UP000293874"/>
    </source>
</evidence>
<name>A0A4Q7N2L0_9BACT</name>
<dbReference type="AlphaFoldDB" id="A0A4Q7N2L0"/>
<organism evidence="1 2">
    <name type="scientific">Pseudobacter ginsenosidimutans</name>
    <dbReference type="NCBI Taxonomy" id="661488"/>
    <lineage>
        <taxon>Bacteria</taxon>
        <taxon>Pseudomonadati</taxon>
        <taxon>Bacteroidota</taxon>
        <taxon>Chitinophagia</taxon>
        <taxon>Chitinophagales</taxon>
        <taxon>Chitinophagaceae</taxon>
        <taxon>Pseudobacter</taxon>
    </lineage>
</organism>
<dbReference type="Proteomes" id="UP000293874">
    <property type="component" value="Unassembled WGS sequence"/>
</dbReference>
<gene>
    <name evidence="1" type="ORF">EV199_0990</name>
</gene>
<dbReference type="PROSITE" id="PS51257">
    <property type="entry name" value="PROKAR_LIPOPROTEIN"/>
    <property type="match status" value="1"/>
</dbReference>